<evidence type="ECO:0000313" key="1">
    <source>
        <dbReference type="EMBL" id="KAK9121648.1"/>
    </source>
</evidence>
<evidence type="ECO:0000313" key="2">
    <source>
        <dbReference type="Proteomes" id="UP001420932"/>
    </source>
</evidence>
<dbReference type="SUPFAM" id="SSF56112">
    <property type="entry name" value="Protein kinase-like (PK-like)"/>
    <property type="match status" value="1"/>
</dbReference>
<reference evidence="1 2" key="1">
    <citation type="submission" date="2024-01" db="EMBL/GenBank/DDBJ databases">
        <title>Genome assemblies of Stephania.</title>
        <authorList>
            <person name="Yang L."/>
        </authorList>
    </citation>
    <scope>NUCLEOTIDE SEQUENCE [LARGE SCALE GENOMIC DNA]</scope>
    <source>
        <strain evidence="1">YNDBR</strain>
        <tissue evidence="1">Leaf</tissue>
    </source>
</reference>
<proteinExistence type="predicted"/>
<gene>
    <name evidence="1" type="ORF">Syun_019265</name>
</gene>
<dbReference type="InterPro" id="IPR011009">
    <property type="entry name" value="Kinase-like_dom_sf"/>
</dbReference>
<accession>A0AAP0ITS8</accession>
<dbReference type="AlphaFoldDB" id="A0AAP0ITS8"/>
<dbReference type="Proteomes" id="UP001420932">
    <property type="component" value="Unassembled WGS sequence"/>
</dbReference>
<organism evidence="1 2">
    <name type="scientific">Stephania yunnanensis</name>
    <dbReference type="NCBI Taxonomy" id="152371"/>
    <lineage>
        <taxon>Eukaryota</taxon>
        <taxon>Viridiplantae</taxon>
        <taxon>Streptophyta</taxon>
        <taxon>Embryophyta</taxon>
        <taxon>Tracheophyta</taxon>
        <taxon>Spermatophyta</taxon>
        <taxon>Magnoliopsida</taxon>
        <taxon>Ranunculales</taxon>
        <taxon>Menispermaceae</taxon>
        <taxon>Menispermoideae</taxon>
        <taxon>Cissampelideae</taxon>
        <taxon>Stephania</taxon>
    </lineage>
</organism>
<protein>
    <recommendedName>
        <fullName evidence="3">Protein kinase domain-containing protein</fullName>
    </recommendedName>
</protein>
<dbReference type="EMBL" id="JBBNAF010000008">
    <property type="protein sequence ID" value="KAK9121648.1"/>
    <property type="molecule type" value="Genomic_DNA"/>
</dbReference>
<evidence type="ECO:0008006" key="3">
    <source>
        <dbReference type="Google" id="ProtNLM"/>
    </source>
</evidence>
<comment type="caution">
    <text evidence="1">The sequence shown here is derived from an EMBL/GenBank/DDBJ whole genome shotgun (WGS) entry which is preliminary data.</text>
</comment>
<name>A0AAP0ITS8_9MAGN</name>
<dbReference type="Gene3D" id="1.10.510.10">
    <property type="entry name" value="Transferase(Phosphotransferase) domain 1"/>
    <property type="match status" value="1"/>
</dbReference>
<keyword evidence="2" id="KW-1185">Reference proteome</keyword>
<sequence>MLNRGHDGSISDVWSCTVMLYALLTSSLHFDNQNLEVLYQKLIMMRMMQLNIGPKRLVRLIVSVLITLIHLSHYLVKLNKSHGNSSLYRQDQFGAQTPPLRQGGSSHSRPCKSRLRLNIVPANLASASISPSSPTIPPPPPPKYGSSSSDVWLFLLRLWSVSHLLTQYRPCKSRLFF</sequence>